<dbReference type="Gene3D" id="3.30.559.10">
    <property type="entry name" value="Chloramphenicol acetyltransferase-like domain"/>
    <property type="match status" value="1"/>
</dbReference>
<proteinExistence type="inferred from homology"/>
<dbReference type="Gene3D" id="2.40.50.100">
    <property type="match status" value="1"/>
</dbReference>
<dbReference type="AlphaFoldDB" id="A0A4V2M235"/>
<dbReference type="EC" id="2.3.1.-" evidence="6"/>
<organism evidence="10 11">
    <name type="scientific">Kribbella sindirgiensis</name>
    <dbReference type="NCBI Taxonomy" id="1124744"/>
    <lineage>
        <taxon>Bacteria</taxon>
        <taxon>Bacillati</taxon>
        <taxon>Actinomycetota</taxon>
        <taxon>Actinomycetes</taxon>
        <taxon>Propionibacteriales</taxon>
        <taxon>Kribbellaceae</taxon>
        <taxon>Kribbella</taxon>
    </lineage>
</organism>
<dbReference type="GO" id="GO:0005737">
    <property type="term" value="C:cytoplasm"/>
    <property type="evidence" value="ECO:0007669"/>
    <property type="project" value="TreeGrafter"/>
</dbReference>
<dbReference type="PROSITE" id="PS50968">
    <property type="entry name" value="BIOTINYL_LIPOYL"/>
    <property type="match status" value="1"/>
</dbReference>
<dbReference type="SUPFAM" id="SSF52777">
    <property type="entry name" value="CoA-dependent acyltransferases"/>
    <property type="match status" value="1"/>
</dbReference>
<dbReference type="Pfam" id="PF02817">
    <property type="entry name" value="E3_binding"/>
    <property type="match status" value="1"/>
</dbReference>
<dbReference type="EMBL" id="SJKA01000019">
    <property type="protein sequence ID" value="TCC21676.1"/>
    <property type="molecule type" value="Genomic_DNA"/>
</dbReference>
<evidence type="ECO:0000259" key="8">
    <source>
        <dbReference type="PROSITE" id="PS50968"/>
    </source>
</evidence>
<dbReference type="InterPro" id="IPR000089">
    <property type="entry name" value="Biotin_lipoyl"/>
</dbReference>
<dbReference type="PANTHER" id="PTHR43178">
    <property type="entry name" value="DIHYDROLIPOAMIDE ACETYLTRANSFERASE COMPONENT OF PYRUVATE DEHYDROGENASE COMPLEX"/>
    <property type="match status" value="1"/>
</dbReference>
<evidence type="ECO:0000313" key="11">
    <source>
        <dbReference type="Proteomes" id="UP000292695"/>
    </source>
</evidence>
<keyword evidence="4 6" id="KW-0450">Lipoyl</keyword>
<evidence type="ECO:0000256" key="3">
    <source>
        <dbReference type="ARBA" id="ARBA00022679"/>
    </source>
</evidence>
<name>A0A4V2M235_9ACTN</name>
<feature type="compositionally biased region" description="Polar residues" evidence="7">
    <location>
        <begin position="184"/>
        <end position="195"/>
    </location>
</feature>
<keyword evidence="3 6" id="KW-0808">Transferase</keyword>
<dbReference type="Pfam" id="PF00364">
    <property type="entry name" value="Biotin_lipoyl"/>
    <property type="match status" value="1"/>
</dbReference>
<feature type="domain" description="Lipoyl-binding" evidence="8">
    <location>
        <begin position="1"/>
        <end position="76"/>
    </location>
</feature>
<evidence type="ECO:0000256" key="6">
    <source>
        <dbReference type="RuleBase" id="RU003423"/>
    </source>
</evidence>
<evidence type="ECO:0000256" key="2">
    <source>
        <dbReference type="ARBA" id="ARBA00007317"/>
    </source>
</evidence>
<keyword evidence="5 6" id="KW-0012">Acyltransferase</keyword>
<dbReference type="Proteomes" id="UP000292695">
    <property type="component" value="Unassembled WGS sequence"/>
</dbReference>
<feature type="compositionally biased region" description="Pro residues" evidence="7">
    <location>
        <begin position="81"/>
        <end position="99"/>
    </location>
</feature>
<dbReference type="InterPro" id="IPR023213">
    <property type="entry name" value="CAT-like_dom_sf"/>
</dbReference>
<dbReference type="InterPro" id="IPR036625">
    <property type="entry name" value="E3-bd_dom_sf"/>
</dbReference>
<dbReference type="SUPFAM" id="SSF51230">
    <property type="entry name" value="Single hybrid motif"/>
    <property type="match status" value="1"/>
</dbReference>
<gene>
    <name evidence="10" type="ORF">E0H50_35605</name>
</gene>
<dbReference type="InterPro" id="IPR050743">
    <property type="entry name" value="2-oxoacid_DH_E2_comp"/>
</dbReference>
<comment type="caution">
    <text evidence="10">The sequence shown here is derived from an EMBL/GenBank/DDBJ whole genome shotgun (WGS) entry which is preliminary data.</text>
</comment>
<dbReference type="SUPFAM" id="SSF47005">
    <property type="entry name" value="Peripheral subunit-binding domain of 2-oxo acid dehydrogenase complex"/>
    <property type="match status" value="1"/>
</dbReference>
<dbReference type="OrthoDB" id="9805770at2"/>
<dbReference type="GO" id="GO:0016407">
    <property type="term" value="F:acetyltransferase activity"/>
    <property type="evidence" value="ECO:0007669"/>
    <property type="project" value="TreeGrafter"/>
</dbReference>
<evidence type="ECO:0000256" key="5">
    <source>
        <dbReference type="ARBA" id="ARBA00023315"/>
    </source>
</evidence>
<sequence length="422" mass="44773">MAEFRMPSLGADMDEGTVIEWLVKPGDTVHKGDPVAVVDTDKAAIEVETFAGGTIDQILVPVGERVQVGTPLATINGTGPTPQPAPAPQRPATPAPVPARPAQGLPSEIQGGPPEFPVGNPPAQRAAPPATVTSVDRLKASPYARKLAHSLDVDLTAVPATGQRGMVTAEDVRRFAANPPRPSTQPSTKEPTTTPAPRHVVQQGSPRAAIARLMTRSTQEIPHYYLSTTVDLGTAIAWLSRTNRELPVAERLVPAALLLKATALAAQRHPELNGYWTEDAFRPADQVHLGVAISLRGGGLVAPALHDVASLPVHDVMARLRDLVERARAGRLRRAEMTEATITITNLGDQGVESVHGIIYPPQVALVGAGRIVERPWAVDGLLGVRPCLTLTLAADHRATDGFTGGRFLATVDRLLQTPEEL</sequence>
<evidence type="ECO:0000256" key="7">
    <source>
        <dbReference type="SAM" id="MobiDB-lite"/>
    </source>
</evidence>
<dbReference type="InterPro" id="IPR004167">
    <property type="entry name" value="PSBD"/>
</dbReference>
<comment type="cofactor">
    <cofactor evidence="1 6">
        <name>(R)-lipoate</name>
        <dbReference type="ChEBI" id="CHEBI:83088"/>
    </cofactor>
</comment>
<evidence type="ECO:0000256" key="4">
    <source>
        <dbReference type="ARBA" id="ARBA00022823"/>
    </source>
</evidence>
<feature type="domain" description="Peripheral subunit-binding (PSBD)" evidence="9">
    <location>
        <begin position="139"/>
        <end position="176"/>
    </location>
</feature>
<evidence type="ECO:0000313" key="10">
    <source>
        <dbReference type="EMBL" id="TCC21676.1"/>
    </source>
</evidence>
<dbReference type="Pfam" id="PF00198">
    <property type="entry name" value="2-oxoacid_dh"/>
    <property type="match status" value="1"/>
</dbReference>
<reference evidence="10 11" key="1">
    <citation type="submission" date="2019-02" db="EMBL/GenBank/DDBJ databases">
        <title>Kribbella capetownensis sp. nov. and Kribbella speibonae sp. nov., isolated from soil.</title>
        <authorList>
            <person name="Curtis S.M."/>
            <person name="Norton I."/>
            <person name="Everest G.J."/>
            <person name="Meyers P.R."/>
        </authorList>
    </citation>
    <scope>NUCLEOTIDE SEQUENCE [LARGE SCALE GENOMIC DNA]</scope>
    <source>
        <strain evidence="10 11">DSM 27082</strain>
    </source>
</reference>
<evidence type="ECO:0000256" key="1">
    <source>
        <dbReference type="ARBA" id="ARBA00001938"/>
    </source>
</evidence>
<dbReference type="CDD" id="cd06849">
    <property type="entry name" value="lipoyl_domain"/>
    <property type="match status" value="1"/>
</dbReference>
<dbReference type="GO" id="GO:0031405">
    <property type="term" value="F:lipoic acid binding"/>
    <property type="evidence" value="ECO:0007669"/>
    <property type="project" value="TreeGrafter"/>
</dbReference>
<dbReference type="PROSITE" id="PS51826">
    <property type="entry name" value="PSBD"/>
    <property type="match status" value="1"/>
</dbReference>
<dbReference type="InterPro" id="IPR001078">
    <property type="entry name" value="2-oxoacid_DH_actylTfrase"/>
</dbReference>
<keyword evidence="11" id="KW-1185">Reference proteome</keyword>
<comment type="similarity">
    <text evidence="2 6">Belongs to the 2-oxoacid dehydrogenase family.</text>
</comment>
<feature type="region of interest" description="Disordered" evidence="7">
    <location>
        <begin position="73"/>
        <end position="130"/>
    </location>
</feature>
<dbReference type="PANTHER" id="PTHR43178:SF5">
    <property type="entry name" value="LIPOAMIDE ACYLTRANSFERASE COMPONENT OF BRANCHED-CHAIN ALPHA-KETO ACID DEHYDROGENASE COMPLEX, MITOCHONDRIAL"/>
    <property type="match status" value="1"/>
</dbReference>
<protein>
    <recommendedName>
        <fullName evidence="6">Dihydrolipoamide acetyltransferase component of pyruvate dehydrogenase complex</fullName>
        <ecNumber evidence="6">2.3.1.-</ecNumber>
    </recommendedName>
</protein>
<evidence type="ECO:0000259" key="9">
    <source>
        <dbReference type="PROSITE" id="PS51826"/>
    </source>
</evidence>
<feature type="region of interest" description="Disordered" evidence="7">
    <location>
        <begin position="176"/>
        <end position="204"/>
    </location>
</feature>
<dbReference type="Gene3D" id="4.10.320.10">
    <property type="entry name" value="E3-binding domain"/>
    <property type="match status" value="1"/>
</dbReference>
<accession>A0A4V2M235</accession>
<dbReference type="InterPro" id="IPR011053">
    <property type="entry name" value="Single_hybrid_motif"/>
</dbReference>